<dbReference type="InterPro" id="IPR040261">
    <property type="entry name" value="FAM240"/>
</dbReference>
<sequence length="73" mass="9145">MNNQYVRLEVLSTETSELKRIWEKKIEKETEYLQNEIKRLQRSALQRLRNEWLERLERREMMRKMSEASQKQC</sequence>
<dbReference type="EMBL" id="JANPWB010000002">
    <property type="protein sequence ID" value="KAJ1207248.1"/>
    <property type="molecule type" value="Genomic_DNA"/>
</dbReference>
<name>A0AAV7W3T1_PLEWA</name>
<evidence type="ECO:0000313" key="2">
    <source>
        <dbReference type="Proteomes" id="UP001066276"/>
    </source>
</evidence>
<organism evidence="1 2">
    <name type="scientific">Pleurodeles waltl</name>
    <name type="common">Iberian ribbed newt</name>
    <dbReference type="NCBI Taxonomy" id="8319"/>
    <lineage>
        <taxon>Eukaryota</taxon>
        <taxon>Metazoa</taxon>
        <taxon>Chordata</taxon>
        <taxon>Craniata</taxon>
        <taxon>Vertebrata</taxon>
        <taxon>Euteleostomi</taxon>
        <taxon>Amphibia</taxon>
        <taxon>Batrachia</taxon>
        <taxon>Caudata</taxon>
        <taxon>Salamandroidea</taxon>
        <taxon>Salamandridae</taxon>
        <taxon>Pleurodelinae</taxon>
        <taxon>Pleurodeles</taxon>
    </lineage>
</organism>
<evidence type="ECO:0008006" key="3">
    <source>
        <dbReference type="Google" id="ProtNLM"/>
    </source>
</evidence>
<reference evidence="1" key="1">
    <citation type="journal article" date="2022" name="bioRxiv">
        <title>Sequencing and chromosome-scale assembly of the giantPleurodeles waltlgenome.</title>
        <authorList>
            <person name="Brown T."/>
            <person name="Elewa A."/>
            <person name="Iarovenko S."/>
            <person name="Subramanian E."/>
            <person name="Araus A.J."/>
            <person name="Petzold A."/>
            <person name="Susuki M."/>
            <person name="Suzuki K.-i.T."/>
            <person name="Hayashi T."/>
            <person name="Toyoda A."/>
            <person name="Oliveira C."/>
            <person name="Osipova E."/>
            <person name="Leigh N.D."/>
            <person name="Simon A."/>
            <person name="Yun M.H."/>
        </authorList>
    </citation>
    <scope>NUCLEOTIDE SEQUENCE</scope>
    <source>
        <strain evidence="1">20211129_DDA</strain>
        <tissue evidence="1">Liver</tissue>
    </source>
</reference>
<protein>
    <recommendedName>
        <fullName evidence="3">F240B protein</fullName>
    </recommendedName>
</protein>
<dbReference type="PANTHER" id="PTHR40387:SF1">
    <property type="entry name" value="PROTEIN FAM240B"/>
    <property type="match status" value="1"/>
</dbReference>
<accession>A0AAV7W3T1</accession>
<dbReference type="Proteomes" id="UP001066276">
    <property type="component" value="Chromosome 1_2"/>
</dbReference>
<dbReference type="PANTHER" id="PTHR40387">
    <property type="entry name" value="PROTEIN FAM240B"/>
    <property type="match status" value="1"/>
</dbReference>
<gene>
    <name evidence="1" type="ORF">NDU88_002640</name>
</gene>
<evidence type="ECO:0000313" key="1">
    <source>
        <dbReference type="EMBL" id="KAJ1207248.1"/>
    </source>
</evidence>
<proteinExistence type="predicted"/>
<dbReference type="AlphaFoldDB" id="A0AAV7W3T1"/>
<keyword evidence="2" id="KW-1185">Reference proteome</keyword>
<comment type="caution">
    <text evidence="1">The sequence shown here is derived from an EMBL/GenBank/DDBJ whole genome shotgun (WGS) entry which is preliminary data.</text>
</comment>